<sequence length="658" mass="71161">MPSPRSPLTRLKSLFHTPSSPLPALRASLLRRRLLLTRLQSLLPLFCRLLILAGLLWTLALPWREEYTTAGGKRKYKGLGRGHYVSENALQPGQVNTYWNWADVHVADLFADDVAKWSGLDSGARSMAIQAAFEKLGLPAATQEYEFRLGGSNNSLRGSNVYSIYQAPKTDGAEALVLSASWLSRAFAPSMVEGEEDQRRVNTRGVALVLALANYLKKSSFWSKDIIFLISDGYAEGAQAWLDAYHGTGQSNLVADELSLTTGPIWAALNLDYPHHSFSHVGMFFEGVNGHLPNLDFLNSASHILRHSGLPPILHSSISLASSPASPSILSRLPAPLNAWLDTESVRLYQQAASNMAIQLIMGALGRPSGPEGTFGRYRIDAVTFFAVPAEGPHGFHALGRAAESTFRSLNNLLERFHQSFFLYIMTSVDTFVTVGNYLAAPVLVSAGMTITGLRLWGEAAKGGKEGVVRRRPVGRALAVVIATQAVGAGLLAAARWVDPMGGIWPQLPATLILLLLFTPLVLSTLLRSPKTPTTTAPTSSILQIVTLLLGGLSIAIVATLNFGASVLLALLLPLPLLLAHPISGKRPRAGKLQQLGLVLFQPPVIWAVWRAAGGKEAAESWARERIVDWVVFGSWSLPFCCVVVTPLLLQTATGVLM</sequence>
<dbReference type="PANTHER" id="PTHR13304:SF0">
    <property type="entry name" value="GLYCOSYLPHOSPHATIDYLINOSITOL ANCHOR ATTACHMENT 1 PROTEIN"/>
    <property type="match status" value="1"/>
</dbReference>
<feature type="transmembrane region" description="Helical" evidence="1">
    <location>
        <begin position="539"/>
        <end position="557"/>
    </location>
</feature>
<dbReference type="GO" id="GO:0016255">
    <property type="term" value="P:attachment of GPI anchor to protein"/>
    <property type="evidence" value="ECO:0007669"/>
    <property type="project" value="TreeGrafter"/>
</dbReference>
<keyword evidence="1" id="KW-0472">Membrane</keyword>
<dbReference type="InterPro" id="IPR007246">
    <property type="entry name" value="Gaa1"/>
</dbReference>
<feature type="transmembrane region" description="Helical" evidence="1">
    <location>
        <begin position="42"/>
        <end position="63"/>
    </location>
</feature>
<feature type="transmembrane region" description="Helical" evidence="1">
    <location>
        <begin position="563"/>
        <end position="581"/>
    </location>
</feature>
<dbReference type="PANTHER" id="PTHR13304">
    <property type="entry name" value="GLYCOSYLPHOSPHATIDYLINOSITOL ANCHOR ATTACHMENT 1 PROTEIN"/>
    <property type="match status" value="1"/>
</dbReference>
<reference evidence="2 3" key="1">
    <citation type="submission" date="2016-07" db="EMBL/GenBank/DDBJ databases">
        <title>Pervasive Adenine N6-methylation of Active Genes in Fungi.</title>
        <authorList>
            <consortium name="DOE Joint Genome Institute"/>
            <person name="Mondo S.J."/>
            <person name="Dannebaum R.O."/>
            <person name="Kuo R.C."/>
            <person name="Labutti K."/>
            <person name="Haridas S."/>
            <person name="Kuo A."/>
            <person name="Salamov A."/>
            <person name="Ahrendt S.R."/>
            <person name="Lipzen A."/>
            <person name="Sullivan W."/>
            <person name="Andreopoulos W.B."/>
            <person name="Clum A."/>
            <person name="Lindquist E."/>
            <person name="Daum C."/>
            <person name="Ramamoorthy G.K."/>
            <person name="Gryganskyi A."/>
            <person name="Culley D."/>
            <person name="Magnuson J.K."/>
            <person name="James T.Y."/>
            <person name="O'Malley M.A."/>
            <person name="Stajich J.E."/>
            <person name="Spatafora J.W."/>
            <person name="Visel A."/>
            <person name="Grigoriev I.V."/>
        </authorList>
    </citation>
    <scope>NUCLEOTIDE SEQUENCE [LARGE SCALE GENOMIC DNA]</scope>
    <source>
        <strain evidence="2 3">62-1032</strain>
    </source>
</reference>
<accession>A0A1Y2D503</accession>
<dbReference type="Pfam" id="PF04114">
    <property type="entry name" value="Gaa1"/>
    <property type="match status" value="1"/>
</dbReference>
<feature type="transmembrane region" description="Helical" evidence="1">
    <location>
        <begin position="438"/>
        <end position="457"/>
    </location>
</feature>
<dbReference type="EMBL" id="MCGR01000098">
    <property type="protein sequence ID" value="ORY54371.1"/>
    <property type="molecule type" value="Genomic_DNA"/>
</dbReference>
<dbReference type="STRING" id="106004.A0A1Y2D503"/>
<keyword evidence="1" id="KW-1133">Transmembrane helix</keyword>
<gene>
    <name evidence="2" type="ORF">BCR35DRAFT_335799</name>
</gene>
<feature type="transmembrane region" description="Helical" evidence="1">
    <location>
        <begin position="630"/>
        <end position="650"/>
    </location>
</feature>
<evidence type="ECO:0000256" key="1">
    <source>
        <dbReference type="SAM" id="Phobius"/>
    </source>
</evidence>
<protein>
    <submittedName>
        <fullName evidence="2">Gaa1-like protein</fullName>
    </submittedName>
</protein>
<dbReference type="InParanoid" id="A0A1Y2D503"/>
<dbReference type="Proteomes" id="UP000193467">
    <property type="component" value="Unassembled WGS sequence"/>
</dbReference>
<keyword evidence="3" id="KW-1185">Reference proteome</keyword>
<dbReference type="FunCoup" id="A0A1Y2D503">
    <property type="interactions" value="260"/>
</dbReference>
<feature type="transmembrane region" description="Helical" evidence="1">
    <location>
        <begin position="477"/>
        <end position="498"/>
    </location>
</feature>
<evidence type="ECO:0000313" key="2">
    <source>
        <dbReference type="EMBL" id="ORY54371.1"/>
    </source>
</evidence>
<feature type="transmembrane region" description="Helical" evidence="1">
    <location>
        <begin position="504"/>
        <end position="527"/>
    </location>
</feature>
<comment type="caution">
    <text evidence="2">The sequence shown here is derived from an EMBL/GenBank/DDBJ whole genome shotgun (WGS) entry which is preliminary data.</text>
</comment>
<dbReference type="Gene3D" id="3.40.630.10">
    <property type="entry name" value="Zn peptidases"/>
    <property type="match status" value="1"/>
</dbReference>
<dbReference type="AlphaFoldDB" id="A0A1Y2D503"/>
<dbReference type="GO" id="GO:0042765">
    <property type="term" value="C:GPI-anchor transamidase complex"/>
    <property type="evidence" value="ECO:0007669"/>
    <property type="project" value="InterPro"/>
</dbReference>
<dbReference type="OrthoDB" id="445301at2759"/>
<name>A0A1Y2D503_9BASI</name>
<proteinExistence type="predicted"/>
<evidence type="ECO:0000313" key="3">
    <source>
        <dbReference type="Proteomes" id="UP000193467"/>
    </source>
</evidence>
<organism evidence="2 3">
    <name type="scientific">Leucosporidium creatinivorum</name>
    <dbReference type="NCBI Taxonomy" id="106004"/>
    <lineage>
        <taxon>Eukaryota</taxon>
        <taxon>Fungi</taxon>
        <taxon>Dikarya</taxon>
        <taxon>Basidiomycota</taxon>
        <taxon>Pucciniomycotina</taxon>
        <taxon>Microbotryomycetes</taxon>
        <taxon>Leucosporidiales</taxon>
        <taxon>Leucosporidium</taxon>
    </lineage>
</organism>
<keyword evidence="1" id="KW-0812">Transmembrane</keyword>